<proteinExistence type="inferred from homology"/>
<keyword evidence="8" id="KW-1185">Reference proteome</keyword>
<dbReference type="CDD" id="cd04082">
    <property type="entry name" value="CBM35_pectate_lyase-like"/>
    <property type="match status" value="1"/>
</dbReference>
<sequence length="821" mass="85972">MPRAAPYEAESAQVVKGKVESNHTGHTGTGFVNFDVVSDAYVEFTVEAERPGPTKLDFRYANGTSADRPLDITVDGTQAADNLSFPGTGAWTTWKTASVTTNLTSGPHKIRAATAGVDGPNLDSLTVTPQGPADTEKPTAPGNLRKDKEPTTTSVSLAWAAASDNVKVTGYDVYQHGQLMKQVDGATLATTVTGLTPETSYDWTVFARDAASNVSDASNAVTVATLPAPPDDEPPSVPEGLRSTGKTGTSVDLAWTPSTDNVRVTGYEIHRDGAAAGTSETAATTVAGLTADTTYTFKVRSFDAKGNKSAFGPEISVTTAGAQPGGTPDPGTVKTLASGVDVAWGVAFLPDGSGIFTERNTFNVHRLTKSGQKTQLGKVPDSQTTGGEGGLMGVEVSPSFATDHYVYFLHTSSDGNRIARMTLENDTLSGYKVLLDGMAKSRFHNGGRLRFGPDGKLYAGMGDAQNDSRAQDKNSLNGKILRINPDGSIPSDNPYGNAVWSIGHRNPQGLDFDSKGRLWQAEFGDGTMDEVNLIQRGGNYGWPHCEGTSGSCSGYTAPKKTWPVASASPSGLTIINDHVFVATTKGERVYRLRIDSGSNLVEQKTYFQGTYDRLRTVEADPDGDIWLTTSTDKDGTAGNDRILLIDIVHSGGPDPGPGAFKLSSTAFADNATIPDKYTCAGDGSAGQDTSPPLAWGAGDTGAKAYAVVFADVAGNGNKLHWALWDVPAARSALPEKLGPGFDVPGLDGAKQKAMGSGANSRQYFGPCPGGSSHPYTFTLYALNTAKVPGLTSSSSMSQIETAIKNASTASVKLRGKSDAGT</sequence>
<dbReference type="Pfam" id="PF22704">
    <property type="entry name" value="CBM13-like"/>
    <property type="match status" value="1"/>
</dbReference>
<dbReference type="InterPro" id="IPR005247">
    <property type="entry name" value="YbhB_YbcL/LppC-like"/>
</dbReference>
<dbReference type="InterPro" id="IPR008914">
    <property type="entry name" value="PEBP"/>
</dbReference>
<feature type="domain" description="CBM6" evidence="6">
    <location>
        <begin position="5"/>
        <end position="128"/>
    </location>
</feature>
<dbReference type="InterPro" id="IPR008979">
    <property type="entry name" value="Galactose-bd-like_sf"/>
</dbReference>
<keyword evidence="2" id="KW-0378">Hydrolase</keyword>
<dbReference type="Pfam" id="PF01161">
    <property type="entry name" value="PBP"/>
    <property type="match status" value="1"/>
</dbReference>
<keyword evidence="3" id="KW-0119">Carbohydrate metabolism</keyword>
<dbReference type="InterPro" id="IPR012938">
    <property type="entry name" value="Glc/Sorbosone_DH"/>
</dbReference>
<feature type="domain" description="Fibronectin type-III" evidence="5">
    <location>
        <begin position="140"/>
        <end position="228"/>
    </location>
</feature>
<dbReference type="EMBL" id="JAEKOZ010000023">
    <property type="protein sequence ID" value="MBJ3811176.1"/>
    <property type="molecule type" value="Genomic_DNA"/>
</dbReference>
<dbReference type="InterPro" id="IPR036610">
    <property type="entry name" value="PEBP-like_sf"/>
</dbReference>
<evidence type="ECO:0000256" key="3">
    <source>
        <dbReference type="ARBA" id="ARBA00023326"/>
    </source>
</evidence>
<protein>
    <submittedName>
        <fullName evidence="7">PQQ-dependent sugar dehydrogenase</fullName>
    </submittedName>
</protein>
<evidence type="ECO:0000313" key="7">
    <source>
        <dbReference type="EMBL" id="MBJ3811176.1"/>
    </source>
</evidence>
<dbReference type="Pfam" id="PF07995">
    <property type="entry name" value="GSDH"/>
    <property type="match status" value="1"/>
</dbReference>
<evidence type="ECO:0000256" key="4">
    <source>
        <dbReference type="SAM" id="MobiDB-lite"/>
    </source>
</evidence>
<dbReference type="InterPro" id="IPR036116">
    <property type="entry name" value="FN3_sf"/>
</dbReference>
<evidence type="ECO:0000256" key="1">
    <source>
        <dbReference type="ARBA" id="ARBA00007120"/>
    </source>
</evidence>
<evidence type="ECO:0000259" key="5">
    <source>
        <dbReference type="PROSITE" id="PS50853"/>
    </source>
</evidence>
<comment type="similarity">
    <text evidence="1">Belongs to the UPF0098 family.</text>
</comment>
<comment type="caution">
    <text evidence="7">The sequence shown here is derived from an EMBL/GenBank/DDBJ whole genome shotgun (WGS) entry which is preliminary data.</text>
</comment>
<keyword evidence="3" id="KW-0624">Polysaccharide degradation</keyword>
<dbReference type="PANTHER" id="PTHR19328">
    <property type="entry name" value="HEDGEHOG-INTERACTING PROTEIN"/>
    <property type="match status" value="1"/>
</dbReference>
<dbReference type="CDD" id="cd00063">
    <property type="entry name" value="FN3"/>
    <property type="match status" value="2"/>
</dbReference>
<dbReference type="InterPro" id="IPR055240">
    <property type="entry name" value="CBM13-like"/>
</dbReference>
<dbReference type="InterPro" id="IPR013783">
    <property type="entry name" value="Ig-like_fold"/>
</dbReference>
<evidence type="ECO:0000256" key="2">
    <source>
        <dbReference type="ARBA" id="ARBA00023295"/>
    </source>
</evidence>
<dbReference type="SUPFAM" id="SSF49785">
    <property type="entry name" value="Galactose-binding domain-like"/>
    <property type="match status" value="1"/>
</dbReference>
<dbReference type="InterPro" id="IPR011041">
    <property type="entry name" value="Quinoprot_gluc/sorb_DH_b-prop"/>
</dbReference>
<dbReference type="Gene3D" id="2.60.120.260">
    <property type="entry name" value="Galactose-binding domain-like"/>
    <property type="match status" value="1"/>
</dbReference>
<feature type="region of interest" description="Disordered" evidence="4">
    <location>
        <begin position="113"/>
        <end position="151"/>
    </location>
</feature>
<dbReference type="SMART" id="SM00060">
    <property type="entry name" value="FN3"/>
    <property type="match status" value="2"/>
</dbReference>
<dbReference type="CDD" id="cd00865">
    <property type="entry name" value="PEBP_bact_arch"/>
    <property type="match status" value="1"/>
</dbReference>
<feature type="domain" description="Fibronectin type-III" evidence="5">
    <location>
        <begin position="237"/>
        <end position="322"/>
    </location>
</feature>
<dbReference type="Pfam" id="PF00041">
    <property type="entry name" value="fn3"/>
    <property type="match status" value="2"/>
</dbReference>
<dbReference type="Gene3D" id="2.120.10.30">
    <property type="entry name" value="TolB, C-terminal domain"/>
    <property type="match status" value="1"/>
</dbReference>
<dbReference type="Gene3D" id="3.90.280.10">
    <property type="entry name" value="PEBP-like"/>
    <property type="match status" value="1"/>
</dbReference>
<dbReference type="InterPro" id="IPR003961">
    <property type="entry name" value="FN3_dom"/>
</dbReference>
<dbReference type="Proteomes" id="UP000634780">
    <property type="component" value="Unassembled WGS sequence"/>
</dbReference>
<feature type="region of interest" description="Disordered" evidence="4">
    <location>
        <begin position="226"/>
        <end position="249"/>
    </location>
</feature>
<gene>
    <name evidence="7" type="ORF">JGB26_29490</name>
</gene>
<reference evidence="7 8" key="1">
    <citation type="submission" date="2020-12" db="EMBL/GenBank/DDBJ databases">
        <title>Streptomyces typhae sp. nov., a novel endophytic actinomycete isolated from the root of cattail pollen (Typha angustifolia L.).</title>
        <authorList>
            <person name="Peng C."/>
            <person name="Liu C."/>
        </authorList>
    </citation>
    <scope>NUCLEOTIDE SEQUENCE [LARGE SCALE GENOMIC DNA]</scope>
    <source>
        <strain evidence="7 8">JCM 4753</strain>
    </source>
</reference>
<dbReference type="PROSITE" id="PS50853">
    <property type="entry name" value="FN3"/>
    <property type="match status" value="2"/>
</dbReference>
<organism evidence="7 8">
    <name type="scientific">Streptomyces flavofungini</name>
    <dbReference type="NCBI Taxonomy" id="68200"/>
    <lineage>
        <taxon>Bacteria</taxon>
        <taxon>Bacillati</taxon>
        <taxon>Actinomycetota</taxon>
        <taxon>Actinomycetes</taxon>
        <taxon>Kitasatosporales</taxon>
        <taxon>Streptomycetaceae</taxon>
        <taxon>Streptomyces</taxon>
    </lineage>
</organism>
<evidence type="ECO:0000259" key="6">
    <source>
        <dbReference type="PROSITE" id="PS51175"/>
    </source>
</evidence>
<dbReference type="PANTHER" id="PTHR19328:SF13">
    <property type="entry name" value="HIPL1 PROTEIN"/>
    <property type="match status" value="1"/>
</dbReference>
<dbReference type="SUPFAM" id="SSF49777">
    <property type="entry name" value="PEBP-like"/>
    <property type="match status" value="1"/>
</dbReference>
<dbReference type="PROSITE" id="PS51175">
    <property type="entry name" value="CBM6"/>
    <property type="match status" value="1"/>
</dbReference>
<accession>A0ABS0XDV7</accession>
<name>A0ABS0XDV7_9ACTN</name>
<dbReference type="SUPFAM" id="SSF50952">
    <property type="entry name" value="Soluble quinoprotein glucose dehydrogenase"/>
    <property type="match status" value="1"/>
</dbReference>
<dbReference type="InterPro" id="IPR005084">
    <property type="entry name" value="CBM6"/>
</dbReference>
<dbReference type="SUPFAM" id="SSF49265">
    <property type="entry name" value="Fibronectin type III"/>
    <property type="match status" value="1"/>
</dbReference>
<dbReference type="Gene3D" id="2.60.40.10">
    <property type="entry name" value="Immunoglobulins"/>
    <property type="match status" value="2"/>
</dbReference>
<evidence type="ECO:0000313" key="8">
    <source>
        <dbReference type="Proteomes" id="UP000634780"/>
    </source>
</evidence>
<keyword evidence="2" id="KW-0326">Glycosidase</keyword>
<dbReference type="InterPro" id="IPR011042">
    <property type="entry name" value="6-blade_b-propeller_TolB-like"/>
</dbReference>